<dbReference type="Proteomes" id="UP001060215">
    <property type="component" value="Chromosome 1"/>
</dbReference>
<name>A0ACC0J0C6_9ERIC</name>
<keyword evidence="2" id="KW-1185">Reference proteome</keyword>
<dbReference type="EMBL" id="CM045758">
    <property type="protein sequence ID" value="KAI8030833.1"/>
    <property type="molecule type" value="Genomic_DNA"/>
</dbReference>
<organism evidence="1 2">
    <name type="scientific">Camellia lanceoleosa</name>
    <dbReference type="NCBI Taxonomy" id="1840588"/>
    <lineage>
        <taxon>Eukaryota</taxon>
        <taxon>Viridiplantae</taxon>
        <taxon>Streptophyta</taxon>
        <taxon>Embryophyta</taxon>
        <taxon>Tracheophyta</taxon>
        <taxon>Spermatophyta</taxon>
        <taxon>Magnoliopsida</taxon>
        <taxon>eudicotyledons</taxon>
        <taxon>Gunneridae</taxon>
        <taxon>Pentapetalae</taxon>
        <taxon>asterids</taxon>
        <taxon>Ericales</taxon>
        <taxon>Theaceae</taxon>
        <taxon>Camellia</taxon>
    </lineage>
</organism>
<protein>
    <submittedName>
        <fullName evidence="1">Protein FAR1-RELATED SEQUENCE 12</fullName>
    </submittedName>
</protein>
<sequence>MDEEQSNEPRELVDSYVSMEDEGDECVVVEDVEAYMVLDDAKSVDSLNLEYSNYPASAIVEPTLDTEFVFEEDARNFYNAYAKQTGFSIRVNLYYRSKKDNSIISREF</sequence>
<reference evidence="1 2" key="1">
    <citation type="journal article" date="2022" name="Plant J.">
        <title>Chromosome-level genome of Camellia lanceoleosa provides a valuable resource for understanding genome evolution and self-incompatibility.</title>
        <authorList>
            <person name="Gong W."/>
            <person name="Xiao S."/>
            <person name="Wang L."/>
            <person name="Liao Z."/>
            <person name="Chang Y."/>
            <person name="Mo W."/>
            <person name="Hu G."/>
            <person name="Li W."/>
            <person name="Zhao G."/>
            <person name="Zhu H."/>
            <person name="Hu X."/>
            <person name="Ji K."/>
            <person name="Xiang X."/>
            <person name="Song Q."/>
            <person name="Yuan D."/>
            <person name="Jin S."/>
            <person name="Zhang L."/>
        </authorList>
    </citation>
    <scope>NUCLEOTIDE SEQUENCE [LARGE SCALE GENOMIC DNA]</scope>
    <source>
        <strain evidence="1">SQ_2022a</strain>
    </source>
</reference>
<evidence type="ECO:0000313" key="1">
    <source>
        <dbReference type="EMBL" id="KAI8030833.1"/>
    </source>
</evidence>
<comment type="caution">
    <text evidence="1">The sequence shown here is derived from an EMBL/GenBank/DDBJ whole genome shotgun (WGS) entry which is preliminary data.</text>
</comment>
<accession>A0ACC0J0C6</accession>
<evidence type="ECO:0000313" key="2">
    <source>
        <dbReference type="Proteomes" id="UP001060215"/>
    </source>
</evidence>
<gene>
    <name evidence="1" type="ORF">LOK49_LG01G03824</name>
</gene>
<proteinExistence type="predicted"/>